<dbReference type="AlphaFoldDB" id="A0A328D8P6"/>
<keyword evidence="3" id="KW-1185">Reference proteome</keyword>
<proteinExistence type="predicted"/>
<protein>
    <submittedName>
        <fullName evidence="2">Uncharacterized protein</fullName>
    </submittedName>
</protein>
<dbReference type="EMBL" id="NQVE01000183">
    <property type="protein sequence ID" value="RAL41814.1"/>
    <property type="molecule type" value="Genomic_DNA"/>
</dbReference>
<organism evidence="2 3">
    <name type="scientific">Cuscuta australis</name>
    <dbReference type="NCBI Taxonomy" id="267555"/>
    <lineage>
        <taxon>Eukaryota</taxon>
        <taxon>Viridiplantae</taxon>
        <taxon>Streptophyta</taxon>
        <taxon>Embryophyta</taxon>
        <taxon>Tracheophyta</taxon>
        <taxon>Spermatophyta</taxon>
        <taxon>Magnoliopsida</taxon>
        <taxon>eudicotyledons</taxon>
        <taxon>Gunneridae</taxon>
        <taxon>Pentapetalae</taxon>
        <taxon>asterids</taxon>
        <taxon>lamiids</taxon>
        <taxon>Solanales</taxon>
        <taxon>Convolvulaceae</taxon>
        <taxon>Cuscuteae</taxon>
        <taxon>Cuscuta</taxon>
        <taxon>Cuscuta subgen. Grammica</taxon>
        <taxon>Cuscuta sect. Cleistogrammica</taxon>
    </lineage>
</organism>
<evidence type="ECO:0000313" key="3">
    <source>
        <dbReference type="Proteomes" id="UP000249390"/>
    </source>
</evidence>
<feature type="region of interest" description="Disordered" evidence="1">
    <location>
        <begin position="14"/>
        <end position="56"/>
    </location>
</feature>
<accession>A0A328D8P6</accession>
<reference evidence="2 3" key="1">
    <citation type="submission" date="2018-06" db="EMBL/GenBank/DDBJ databases">
        <title>The Genome of Cuscuta australis (Dodder) Provides Insight into the Evolution of Plant Parasitism.</title>
        <authorList>
            <person name="Liu H."/>
        </authorList>
    </citation>
    <scope>NUCLEOTIDE SEQUENCE [LARGE SCALE GENOMIC DNA]</scope>
    <source>
        <strain evidence="3">cv. Yunnan</strain>
        <tissue evidence="2">Vines</tissue>
    </source>
</reference>
<dbReference type="Proteomes" id="UP000249390">
    <property type="component" value="Unassembled WGS sequence"/>
</dbReference>
<evidence type="ECO:0000256" key="1">
    <source>
        <dbReference type="SAM" id="MobiDB-lite"/>
    </source>
</evidence>
<gene>
    <name evidence="2" type="ORF">DM860_008996</name>
</gene>
<evidence type="ECO:0000313" key="2">
    <source>
        <dbReference type="EMBL" id="RAL41814.1"/>
    </source>
</evidence>
<name>A0A328D8P6_9ASTE</name>
<sequence>MGEAIWCHTGIQNSQGIRRDKRHQRRFDQKRNSESLQGRRQWVSKTEKGNVGPEDSKDAVFDAYVGPFSVQTAIASITHDLENRSLECKEEQPNGQIVEDIIVSGRTAIPSKEETSNTQQQLDILDGQDRLEAVAGTMRSVEPFRLNSDEQLIVDGQLKIAPEV</sequence>
<comment type="caution">
    <text evidence="2">The sequence shown here is derived from an EMBL/GenBank/DDBJ whole genome shotgun (WGS) entry which is preliminary data.</text>
</comment>